<evidence type="ECO:0000313" key="1">
    <source>
        <dbReference type="EMBL" id="KAF7274699.1"/>
    </source>
</evidence>
<dbReference type="EMBL" id="JAACXV010012364">
    <property type="protein sequence ID" value="KAF7274699.1"/>
    <property type="molecule type" value="Genomic_DNA"/>
</dbReference>
<sequence>MQITETVGVSGDDDARDDRWGWRRWRGTGVTSRLMSTAVFTAAAHVQTIGERFSVHFYESTPMADEVLYRTVAS</sequence>
<keyword evidence="3" id="KW-1185">Reference proteome</keyword>
<accession>A0A834I7Z7</accession>
<name>A0A834I7Z7_RHYFE</name>
<organism evidence="1 3">
    <name type="scientific">Rhynchophorus ferrugineus</name>
    <name type="common">Red palm weevil</name>
    <name type="synonym">Curculio ferrugineus</name>
    <dbReference type="NCBI Taxonomy" id="354439"/>
    <lineage>
        <taxon>Eukaryota</taxon>
        <taxon>Metazoa</taxon>
        <taxon>Ecdysozoa</taxon>
        <taxon>Arthropoda</taxon>
        <taxon>Hexapoda</taxon>
        <taxon>Insecta</taxon>
        <taxon>Pterygota</taxon>
        <taxon>Neoptera</taxon>
        <taxon>Endopterygota</taxon>
        <taxon>Coleoptera</taxon>
        <taxon>Polyphaga</taxon>
        <taxon>Cucujiformia</taxon>
        <taxon>Curculionidae</taxon>
        <taxon>Dryophthorinae</taxon>
        <taxon>Rhynchophorus</taxon>
    </lineage>
</organism>
<proteinExistence type="predicted"/>
<reference evidence="1" key="1">
    <citation type="submission" date="2020-08" db="EMBL/GenBank/DDBJ databases">
        <title>Genome sequencing and assembly of the red palm weevil Rhynchophorus ferrugineus.</title>
        <authorList>
            <person name="Dias G.B."/>
            <person name="Bergman C.M."/>
            <person name="Manee M."/>
        </authorList>
    </citation>
    <scope>NUCLEOTIDE SEQUENCE</scope>
    <source>
        <strain evidence="1">AA-2017</strain>
        <tissue evidence="1">Whole larva</tissue>
    </source>
</reference>
<gene>
    <name evidence="1" type="ORF">GWI33_012628</name>
    <name evidence="2" type="ORF">GWI33_022140</name>
</gene>
<protein>
    <submittedName>
        <fullName evidence="1">Uncharacterized protein</fullName>
    </submittedName>
</protein>
<dbReference type="AlphaFoldDB" id="A0A834I7Z7"/>
<evidence type="ECO:0000313" key="3">
    <source>
        <dbReference type="Proteomes" id="UP000625711"/>
    </source>
</evidence>
<dbReference type="EMBL" id="JAACXV010000078">
    <property type="protein sequence ID" value="KAF7284352.1"/>
    <property type="molecule type" value="Genomic_DNA"/>
</dbReference>
<dbReference type="Proteomes" id="UP000625711">
    <property type="component" value="Unassembled WGS sequence"/>
</dbReference>
<evidence type="ECO:0000313" key="2">
    <source>
        <dbReference type="EMBL" id="KAF7284352.1"/>
    </source>
</evidence>
<comment type="caution">
    <text evidence="1">The sequence shown here is derived from an EMBL/GenBank/DDBJ whole genome shotgun (WGS) entry which is preliminary data.</text>
</comment>